<dbReference type="WBParaSite" id="nRc.2.0.1.t47967-RA">
    <property type="protein sequence ID" value="nRc.2.0.1.t47967-RA"/>
    <property type="gene ID" value="nRc.2.0.1.g47967"/>
</dbReference>
<evidence type="ECO:0000313" key="2">
    <source>
        <dbReference type="Proteomes" id="UP000887565"/>
    </source>
</evidence>
<dbReference type="Proteomes" id="UP000887565">
    <property type="component" value="Unplaced"/>
</dbReference>
<proteinExistence type="predicted"/>
<protein>
    <submittedName>
        <fullName evidence="3">Uncharacterized protein</fullName>
    </submittedName>
</protein>
<organism evidence="2 3">
    <name type="scientific">Romanomermis culicivorax</name>
    <name type="common">Nematode worm</name>
    <dbReference type="NCBI Taxonomy" id="13658"/>
    <lineage>
        <taxon>Eukaryota</taxon>
        <taxon>Metazoa</taxon>
        <taxon>Ecdysozoa</taxon>
        <taxon>Nematoda</taxon>
        <taxon>Enoplea</taxon>
        <taxon>Dorylaimia</taxon>
        <taxon>Mermithida</taxon>
        <taxon>Mermithoidea</taxon>
        <taxon>Mermithidae</taxon>
        <taxon>Romanomermis</taxon>
    </lineage>
</organism>
<name>A0A915LAV0_ROMCU</name>
<accession>A0A915LAV0</accession>
<feature type="compositionally biased region" description="Acidic residues" evidence="1">
    <location>
        <begin position="198"/>
        <end position="210"/>
    </location>
</feature>
<reference evidence="3" key="1">
    <citation type="submission" date="2022-11" db="UniProtKB">
        <authorList>
            <consortium name="WormBaseParasite"/>
        </authorList>
    </citation>
    <scope>IDENTIFICATION</scope>
</reference>
<evidence type="ECO:0000313" key="3">
    <source>
        <dbReference type="WBParaSite" id="nRc.2.0.1.t47967-RA"/>
    </source>
</evidence>
<feature type="region of interest" description="Disordered" evidence="1">
    <location>
        <begin position="196"/>
        <end position="237"/>
    </location>
</feature>
<dbReference type="AlphaFoldDB" id="A0A915LAV0"/>
<evidence type="ECO:0000256" key="1">
    <source>
        <dbReference type="SAM" id="MobiDB-lite"/>
    </source>
</evidence>
<keyword evidence="2" id="KW-1185">Reference proteome</keyword>
<sequence>MAKWTRVHLVKTHKMAKWTPVHLAKAHKMAKWTRFRSLTMTSLREKKRDGDCSIDNNHRIHNDPLFKTSVDNKAEKKENASNVVRVSHGINKAKLSERIKLNLAQITEPKLSCFGDGVLEFEIEAPEKNSGQKSCSFNVIKNKSTNMKSILKLSSLQNWKAVTEQKMKEKRTKEMAERQKLYNMEQLQFSSVAKNLQDDAELEEEEDFSDENVSNGSNSSDDEHLYENELEENNPAIEETWSDIVIF</sequence>